<proteinExistence type="predicted"/>
<dbReference type="AlphaFoldDB" id="A0AAN8NRB4"/>
<dbReference type="SUPFAM" id="SSF50405">
    <property type="entry name" value="Actin-crosslinking proteins"/>
    <property type="match status" value="1"/>
</dbReference>
<dbReference type="InterPro" id="IPR008999">
    <property type="entry name" value="Actin-crosslinking"/>
</dbReference>
<reference evidence="2 3" key="1">
    <citation type="submission" date="2019-10" db="EMBL/GenBank/DDBJ databases">
        <authorList>
            <person name="Palmer J.M."/>
        </authorList>
    </citation>
    <scope>NUCLEOTIDE SEQUENCE [LARGE SCALE GENOMIC DNA]</scope>
    <source>
        <strain evidence="2 3">TWF506</strain>
    </source>
</reference>
<dbReference type="InterPro" id="IPR031755">
    <property type="entry name" value="Inhibitor_I66"/>
</dbReference>
<name>A0AAN8NRB4_9PEZI</name>
<dbReference type="Gene3D" id="2.80.10.50">
    <property type="match status" value="1"/>
</dbReference>
<protein>
    <submittedName>
        <fullName evidence="2">Uncharacterized protein</fullName>
    </submittedName>
</protein>
<dbReference type="GO" id="GO:0004867">
    <property type="term" value="F:serine-type endopeptidase inhibitor activity"/>
    <property type="evidence" value="ECO:0007669"/>
    <property type="project" value="InterPro"/>
</dbReference>
<keyword evidence="3" id="KW-1185">Reference proteome</keyword>
<comment type="caution">
    <text evidence="2">The sequence shown here is derived from an EMBL/GenBank/DDBJ whole genome shotgun (WGS) entry which is preliminary data.</text>
</comment>
<evidence type="ECO:0000313" key="2">
    <source>
        <dbReference type="EMBL" id="KAK6515138.1"/>
    </source>
</evidence>
<dbReference type="Pfam" id="PF16850">
    <property type="entry name" value="Inhibitor_I66"/>
    <property type="match status" value="1"/>
</dbReference>
<gene>
    <name evidence="2" type="ORF">TWF506_007483</name>
</gene>
<dbReference type="CDD" id="cd23428">
    <property type="entry name" value="beta-trefoil_Ricin_SPI"/>
    <property type="match status" value="1"/>
</dbReference>
<sequence>MSLPTASYFILGSYGNYQYSIGRGPVEDKSLNPKQVYLLRPSAVGMTPWVLIRTPRGYVFQIKEAPTGISDDSVVAILNQNVNHYVEWSLEAVPGEQDRFRIRGPNGQYWTVDDNNTQNGRKIVLREGGEGSQIFNIFRAYREFAEEEEKYSHPTNGNQHAYDPERNRDDDDRQSFFGYGKREKKFCS</sequence>
<dbReference type="Proteomes" id="UP001307849">
    <property type="component" value="Unassembled WGS sequence"/>
</dbReference>
<feature type="region of interest" description="Disordered" evidence="1">
    <location>
        <begin position="148"/>
        <end position="188"/>
    </location>
</feature>
<evidence type="ECO:0000256" key="1">
    <source>
        <dbReference type="SAM" id="MobiDB-lite"/>
    </source>
</evidence>
<evidence type="ECO:0000313" key="3">
    <source>
        <dbReference type="Proteomes" id="UP001307849"/>
    </source>
</evidence>
<feature type="compositionally biased region" description="Basic and acidic residues" evidence="1">
    <location>
        <begin position="162"/>
        <end position="174"/>
    </location>
</feature>
<accession>A0AAN8NRB4</accession>
<dbReference type="EMBL" id="JAVHJM010000004">
    <property type="protein sequence ID" value="KAK6515138.1"/>
    <property type="molecule type" value="Genomic_DNA"/>
</dbReference>
<organism evidence="2 3">
    <name type="scientific">Arthrobotrys conoides</name>
    <dbReference type="NCBI Taxonomy" id="74498"/>
    <lineage>
        <taxon>Eukaryota</taxon>
        <taxon>Fungi</taxon>
        <taxon>Dikarya</taxon>
        <taxon>Ascomycota</taxon>
        <taxon>Pezizomycotina</taxon>
        <taxon>Orbiliomycetes</taxon>
        <taxon>Orbiliales</taxon>
        <taxon>Orbiliaceae</taxon>
        <taxon>Arthrobotrys</taxon>
    </lineage>
</organism>